<dbReference type="PANTHER" id="PTHR46449:SF1">
    <property type="entry name" value="FAMILY WITH SEQUENCE SIMILARITY 47, MEMBER A-RELATED"/>
    <property type="match status" value="1"/>
</dbReference>
<dbReference type="InterPro" id="IPR032743">
    <property type="entry name" value="FAM47"/>
</dbReference>
<sequence length="433" mass="50603">MGDRRQRCSLQPWVLRATPAQVPCKPWCNDNKPAKCMITPDKETFKIPTSLDGRKWVFVKEGLEHFQKTPPPSENLTTEGSKGPFLPTISHKSSPTSPTKMPNNANVYSSLSQSQQARRAFVENLEAKMTRKHPLALYPNLEDGISKELLLEVLELLDPERKLESTWNYCEHSKKVKKSKKPIKTSKQSKAMKMCLNPPPIPGTRVDLVPLKKTKVPKALFEAVMRRYIPKTVYKFCDWVQTLGDVDIDEDLVADHFDLGYECKPIYTDCHIKKINRMPLEARQCRKLSRVKQIRFSIQESNFEKKFRKPPDPYKIHWEKIRYGAWYLKPCLWKKLVNDEPLIDPKVFIEKPYPPDIIDELYGTIAFKDYIMSKGYNMPAILEKFFFRKGWDYHDVNTPIPRVVRAHELKYAEADEDDDEDFDDFDDYGYYNL</sequence>
<dbReference type="OrthoDB" id="6755972at2759"/>
<keyword evidence="2" id="KW-1185">Reference proteome</keyword>
<evidence type="ECO:0000313" key="2">
    <source>
        <dbReference type="Proteomes" id="UP000081671"/>
    </source>
</evidence>
<dbReference type="AlphaFoldDB" id="A0A1S3G0L3"/>
<dbReference type="Pfam" id="PF14642">
    <property type="entry name" value="FAM47"/>
    <property type="match status" value="1"/>
</dbReference>
<evidence type="ECO:0000313" key="3">
    <source>
        <dbReference type="RefSeq" id="XP_012882185.1"/>
    </source>
</evidence>
<name>A0A1S3G0L3_DIPOR</name>
<dbReference type="GeneID" id="105993459"/>
<proteinExistence type="inferred from homology"/>
<comment type="similarity">
    <text evidence="1">Belongs to the FAM47 family.</text>
</comment>
<organism evidence="2 3">
    <name type="scientific">Dipodomys ordii</name>
    <name type="common">Ord's kangaroo rat</name>
    <dbReference type="NCBI Taxonomy" id="10020"/>
    <lineage>
        <taxon>Eukaryota</taxon>
        <taxon>Metazoa</taxon>
        <taxon>Chordata</taxon>
        <taxon>Craniata</taxon>
        <taxon>Vertebrata</taxon>
        <taxon>Euteleostomi</taxon>
        <taxon>Mammalia</taxon>
        <taxon>Eutheria</taxon>
        <taxon>Euarchontoglires</taxon>
        <taxon>Glires</taxon>
        <taxon>Rodentia</taxon>
        <taxon>Castorimorpha</taxon>
        <taxon>Heteromyidae</taxon>
        <taxon>Dipodomyinae</taxon>
        <taxon>Dipodomys</taxon>
    </lineage>
</organism>
<dbReference type="FunCoup" id="A0A1S3G0L3">
    <property type="interactions" value="3"/>
</dbReference>
<reference evidence="3" key="1">
    <citation type="submission" date="2025-08" db="UniProtKB">
        <authorList>
            <consortium name="RefSeq"/>
        </authorList>
    </citation>
    <scope>IDENTIFICATION</scope>
    <source>
        <tissue evidence="3">Kidney</tissue>
    </source>
</reference>
<dbReference type="Proteomes" id="UP000081671">
    <property type="component" value="Unplaced"/>
</dbReference>
<dbReference type="GO" id="GO:0045815">
    <property type="term" value="P:transcription initiation-coupled chromatin remodeling"/>
    <property type="evidence" value="ECO:0007669"/>
    <property type="project" value="TreeGrafter"/>
</dbReference>
<protein>
    <submittedName>
        <fullName evidence="3">Protein FAM47A-like</fullName>
    </submittedName>
</protein>
<gene>
    <name evidence="3" type="primary">LOC105993459</name>
</gene>
<evidence type="ECO:0000256" key="1">
    <source>
        <dbReference type="ARBA" id="ARBA00005277"/>
    </source>
</evidence>
<dbReference type="InParanoid" id="A0A1S3G0L3"/>
<dbReference type="GO" id="GO:0000785">
    <property type="term" value="C:chromatin"/>
    <property type="evidence" value="ECO:0007669"/>
    <property type="project" value="TreeGrafter"/>
</dbReference>
<accession>A0A1S3G0L3</accession>
<dbReference type="KEGG" id="dord:105993459"/>
<dbReference type="PANTHER" id="PTHR46449">
    <property type="entry name" value="ZGC:158260"/>
    <property type="match status" value="1"/>
</dbReference>
<dbReference type="RefSeq" id="XP_012882185.1">
    <property type="nucleotide sequence ID" value="XM_013026731.1"/>
</dbReference>